<dbReference type="VEuPathDB" id="AmoebaDB:KM1_102060"/>
<reference evidence="1 2" key="1">
    <citation type="submission" date="2016-05" db="EMBL/GenBank/DDBJ databases">
        <title>First whole genome sequencing of Entamoeba histolytica HM1:IMSS-clone-6.</title>
        <authorList>
            <person name="Mukherjee Avik.K."/>
            <person name="Izumyama S."/>
            <person name="Nakada-Tsukui K."/>
            <person name="Nozaki T."/>
        </authorList>
    </citation>
    <scope>NUCLEOTIDE SEQUENCE [LARGE SCALE GENOMIC DNA]</scope>
    <source>
        <strain evidence="1 2">HM1:IMSS clone 6</strain>
    </source>
</reference>
<dbReference type="VEuPathDB" id="AmoebaDB:EHI_145490"/>
<proteinExistence type="predicted"/>
<protein>
    <submittedName>
        <fullName evidence="1">Uncharacterized protein</fullName>
    </submittedName>
</protein>
<accession>A0A5K1V894</accession>
<sequence length="299" mass="34850">MKTMGSKDLVKIFSPPINVDFLNNMFNENLLSAVMYNKILQFNQSHVIRKLNELYVDKNIFDILQLNSIELIRHFNIDSNIFLKWKHRGNKTMWIPTPVCTLILNNLLSPGSWEVIERIESNEKNEIFSIHGKLVLWLGNGTHYETDGYTTKFFEQKITSSNYYNAMKSHRTWFTLLLLSQAFQCFLSINSVNAEIMENIGQTEIFLDELKKNNHSLKCIEPILIEQSHHLNQNDVKEIRLNEDVEYSNSSSTMTTHTSMIEKIPLKETDESIKIIIVNDNATHTINLFNNENDNLDDF</sequence>
<evidence type="ECO:0000313" key="1">
    <source>
        <dbReference type="EMBL" id="GAT97059.1"/>
    </source>
</evidence>
<evidence type="ECO:0000313" key="2">
    <source>
        <dbReference type="Proteomes" id="UP000078387"/>
    </source>
</evidence>
<dbReference type="VEuPathDB" id="AmoebaDB:EHI7A_075790"/>
<organism evidence="1 2">
    <name type="scientific">Entamoeba histolytica</name>
    <dbReference type="NCBI Taxonomy" id="5759"/>
    <lineage>
        <taxon>Eukaryota</taxon>
        <taxon>Amoebozoa</taxon>
        <taxon>Evosea</taxon>
        <taxon>Archamoebae</taxon>
        <taxon>Mastigamoebida</taxon>
        <taxon>Entamoebidae</taxon>
        <taxon>Entamoeba</taxon>
    </lineage>
</organism>
<comment type="caution">
    <text evidence="1">The sequence shown here is derived from an EMBL/GenBank/DDBJ whole genome shotgun (WGS) entry which is preliminary data.</text>
</comment>
<gene>
    <name evidence="1" type="ORF">CL6EHI_145490</name>
</gene>
<name>A0A5K1V894_ENTHI</name>
<dbReference type="EMBL" id="BDEQ01000001">
    <property type="protein sequence ID" value="GAT97059.1"/>
    <property type="molecule type" value="Genomic_DNA"/>
</dbReference>
<dbReference type="AlphaFoldDB" id="A0A5K1V894"/>
<dbReference type="VEuPathDB" id="AmoebaDB:EHI5A_102520"/>
<dbReference type="Proteomes" id="UP000078387">
    <property type="component" value="Unassembled WGS sequence"/>
</dbReference>
<dbReference type="VEuPathDB" id="AmoebaDB:EHI8A_086070"/>